<dbReference type="VEuPathDB" id="TriTrypDB:TCSYLVIO_001790"/>
<dbReference type="VEuPathDB" id="TriTrypDB:TcCL_NonESM11412"/>
<dbReference type="VEuPathDB" id="TriTrypDB:TcYC6_0078540"/>
<dbReference type="VEuPathDB" id="TriTrypDB:TcG_10291"/>
<dbReference type="VEuPathDB" id="TriTrypDB:TcBrA4_0091900"/>
<dbReference type="VEuPathDB" id="TriTrypDB:TCDM_05700"/>
<protein>
    <submittedName>
        <fullName evidence="2">Uncharacterized protein</fullName>
    </submittedName>
</protein>
<dbReference type="VEuPathDB" id="TriTrypDB:TcG_11087"/>
<feature type="compositionally biased region" description="Polar residues" evidence="1">
    <location>
        <begin position="370"/>
        <end position="379"/>
    </location>
</feature>
<dbReference type="VEuPathDB" id="TriTrypDB:TcCL_Unassigned00681"/>
<dbReference type="VEuPathDB" id="TriTrypDB:TcCLB.511487.51"/>
<reference evidence="2 3" key="1">
    <citation type="journal article" date="2018" name="Microb. Genom.">
        <title>Expanding an expanded genome: long-read sequencing of Trypanosoma cruzi.</title>
        <authorList>
            <person name="Berna L."/>
            <person name="Rodriguez M."/>
            <person name="Chiribao M.L."/>
            <person name="Parodi-Talice A."/>
            <person name="Pita S."/>
            <person name="Rijo G."/>
            <person name="Alvarez-Valin F."/>
            <person name="Robello C."/>
        </authorList>
    </citation>
    <scope>NUCLEOTIDE SEQUENCE [LARGE SCALE GENOMIC DNA]</scope>
    <source>
        <strain evidence="2 3">Dm28c</strain>
    </source>
</reference>
<feature type="compositionally biased region" description="Polar residues" evidence="1">
    <location>
        <begin position="399"/>
        <end position="414"/>
    </location>
</feature>
<feature type="compositionally biased region" description="Basic and acidic residues" evidence="1">
    <location>
        <begin position="237"/>
        <end position="269"/>
    </location>
</feature>
<comment type="caution">
    <text evidence="2">The sequence shown here is derived from an EMBL/GenBank/DDBJ whole genome shotgun (WGS) entry which is preliminary data.</text>
</comment>
<dbReference type="VEuPathDB" id="TriTrypDB:TcBrA4_0086890"/>
<dbReference type="AlphaFoldDB" id="A0A2V2UJT8"/>
<feature type="compositionally biased region" description="Polar residues" evidence="1">
    <location>
        <begin position="270"/>
        <end position="286"/>
    </location>
</feature>
<dbReference type="VEuPathDB" id="TriTrypDB:BCY84_20150"/>
<dbReference type="VEuPathDB" id="TriTrypDB:TcYC6_0021430"/>
<feature type="compositionally biased region" description="Basic and acidic residues" evidence="1">
    <location>
        <begin position="387"/>
        <end position="397"/>
    </location>
</feature>
<organism evidence="2 3">
    <name type="scientific">Trypanosoma cruzi</name>
    <dbReference type="NCBI Taxonomy" id="5693"/>
    <lineage>
        <taxon>Eukaryota</taxon>
        <taxon>Discoba</taxon>
        <taxon>Euglenozoa</taxon>
        <taxon>Kinetoplastea</taxon>
        <taxon>Metakinetoplastina</taxon>
        <taxon>Trypanosomatida</taxon>
        <taxon>Trypanosomatidae</taxon>
        <taxon>Trypanosoma</taxon>
        <taxon>Schizotrypanum</taxon>
    </lineage>
</organism>
<dbReference type="VEuPathDB" id="TriTrypDB:TCDM_08551"/>
<dbReference type="VEuPathDB" id="TriTrypDB:ECC02_002128"/>
<dbReference type="VEuPathDB" id="TriTrypDB:C3747_327g13"/>
<feature type="compositionally biased region" description="Basic residues" evidence="1">
    <location>
        <begin position="317"/>
        <end position="329"/>
    </location>
</feature>
<dbReference type="VEuPathDB" id="TriTrypDB:TCDM_11326"/>
<proteinExistence type="predicted"/>
<dbReference type="Proteomes" id="UP000246121">
    <property type="component" value="Unassembled WGS sequence"/>
</dbReference>
<evidence type="ECO:0000256" key="1">
    <source>
        <dbReference type="SAM" id="MobiDB-lite"/>
    </source>
</evidence>
<accession>A0A2V2UJT8</accession>
<evidence type="ECO:0000313" key="3">
    <source>
        <dbReference type="Proteomes" id="UP000246121"/>
    </source>
</evidence>
<dbReference type="EMBL" id="PRFA01000402">
    <property type="protein sequence ID" value="PWU83068.1"/>
    <property type="molecule type" value="Genomic_DNA"/>
</dbReference>
<evidence type="ECO:0000313" key="2">
    <source>
        <dbReference type="EMBL" id="PWU83068.1"/>
    </source>
</evidence>
<name>A0A2V2UJT8_TRYCR</name>
<dbReference type="VEuPathDB" id="TriTrypDB:C3747_72g99"/>
<feature type="region of interest" description="Disordered" evidence="1">
    <location>
        <begin position="230"/>
        <end position="427"/>
    </location>
</feature>
<sequence length="427" mass="46181">MRVCSFSSNRGGTLAHVDGSGSPGDSHCGSTLFPRQQHRGARTRTQFVVGHCGVSRNGACGAKSEKASDLTQLTDRWITGMVALSKHIIRARQLRNETCCCSGAGDWDPRASTPPSLVGWRPHWHASAPGFCTNKDGCYGPCSPPSRTHAVGATRMPHSRHAMNLARKRLLLPLDLTPPRSDAGRLPGVRQALQLPRECRDARVQRPWHYALPGAVEVNSSWCAGAAGNSTGTTARHLSEDEGEGRHTDRTPPRNAEPRPRPFADRRCTTNEPGSELFSGTSTCSTAPEHEGGVPVNMTIRLHPPRSGARPVDSLPKRKREQHPIHAHTHAPEQSRSRHQGPQHSMDVLTATGGRAMPGQASHTRHNLSDGESVTTSKIEPQCTHAAKLETQREEGQARTATLSPRETPSSAQEANAGGGRRTVRPK</sequence>
<gene>
    <name evidence="2" type="ORF">C4B63_402g14</name>
</gene>
<dbReference type="VEuPathDB" id="TriTrypDB:Tc_MARK_4642"/>
<dbReference type="VEuPathDB" id="TriTrypDB:C4B63_402g14"/>